<feature type="transmembrane region" description="Helical" evidence="1">
    <location>
        <begin position="115"/>
        <end position="136"/>
    </location>
</feature>
<sequence>MNTFFTIIKLDYLQRTRSYAFLITLCLSVAIAYTFVPEPNASYSTIRIANYIGYYNAAWFGYVTAIMTSIFLSLIGFYLVNSGIKTDIDTRVGQIISTTKIKNFAYLLSKMLSNFLLLLTIVVIVFFMSIMLFFLYNDGYSFELFQFIKPYVLITIPAIFFISALAVVFEIFLRKYSVIQNVIFFFIFSFLMVFSPKTEGEFALDIFGSKIVIQQLEESVRKLTNEDKNTDLSIGYVVGNVRKATKFEFNGVTFPTSFILSRFLWIALGILLIFITSFLFHRFNVKQPIKIKKTSSFNDQQQRMNEISLSNVPESQLDYSIIPLLKIEFLLLFRKGKKWLWILNIVGMVLLAVLPIKMAHQIILPVLWFLQVSRLSDITSKEVINNVYYFVYTSNRPISRLLFSQIFSGILLILLLAFPLIIRLGISFNYIAILSILVGSAFITLLAITLGILSKGKKLFEVFFFLITYANINGIIFADYFGSFSHNPFYIIQLAVVVILLTLISIYGKRYLLGK</sequence>
<keyword evidence="1" id="KW-0812">Transmembrane</keyword>
<feature type="transmembrane region" description="Helical" evidence="1">
    <location>
        <begin position="490"/>
        <end position="508"/>
    </location>
</feature>
<accession>A0ABP6UKU3</accession>
<reference evidence="3" key="1">
    <citation type="journal article" date="2019" name="Int. J. Syst. Evol. Microbiol.">
        <title>The Global Catalogue of Microorganisms (GCM) 10K type strain sequencing project: providing services to taxonomists for standard genome sequencing and annotation.</title>
        <authorList>
            <consortium name="The Broad Institute Genomics Platform"/>
            <consortium name="The Broad Institute Genome Sequencing Center for Infectious Disease"/>
            <person name="Wu L."/>
            <person name="Ma J."/>
        </authorList>
    </citation>
    <scope>NUCLEOTIDE SEQUENCE [LARGE SCALE GENOMIC DNA]</scope>
    <source>
        <strain evidence="3">JCM 17106</strain>
    </source>
</reference>
<feature type="transmembrane region" description="Helical" evidence="1">
    <location>
        <begin position="148"/>
        <end position="169"/>
    </location>
</feature>
<evidence type="ECO:0008006" key="4">
    <source>
        <dbReference type="Google" id="ProtNLM"/>
    </source>
</evidence>
<feature type="transmembrane region" description="Helical" evidence="1">
    <location>
        <begin position="19"/>
        <end position="36"/>
    </location>
</feature>
<feature type="transmembrane region" description="Helical" evidence="1">
    <location>
        <begin position="428"/>
        <end position="452"/>
    </location>
</feature>
<dbReference type="EMBL" id="BAABCW010000010">
    <property type="protein sequence ID" value="GAA3510772.1"/>
    <property type="molecule type" value="Genomic_DNA"/>
</dbReference>
<protein>
    <recommendedName>
        <fullName evidence="4">ABC transporter permease</fullName>
    </recommendedName>
</protein>
<comment type="caution">
    <text evidence="2">The sequence shown here is derived from an EMBL/GenBank/DDBJ whole genome shotgun (WGS) entry which is preliminary data.</text>
</comment>
<keyword evidence="1" id="KW-1133">Transmembrane helix</keyword>
<feature type="transmembrane region" description="Helical" evidence="1">
    <location>
        <begin position="339"/>
        <end position="356"/>
    </location>
</feature>
<proteinExistence type="predicted"/>
<feature type="transmembrane region" description="Helical" evidence="1">
    <location>
        <begin position="401"/>
        <end position="422"/>
    </location>
</feature>
<dbReference type="RefSeq" id="WP_344927951.1">
    <property type="nucleotide sequence ID" value="NZ_BAABCW010000010.1"/>
</dbReference>
<keyword evidence="3" id="KW-1185">Reference proteome</keyword>
<dbReference type="Proteomes" id="UP001500459">
    <property type="component" value="Unassembled WGS sequence"/>
</dbReference>
<evidence type="ECO:0000313" key="3">
    <source>
        <dbReference type="Proteomes" id="UP001500459"/>
    </source>
</evidence>
<feature type="transmembrane region" description="Helical" evidence="1">
    <location>
        <begin position="56"/>
        <end position="80"/>
    </location>
</feature>
<feature type="transmembrane region" description="Helical" evidence="1">
    <location>
        <begin position="176"/>
        <end position="194"/>
    </location>
</feature>
<gene>
    <name evidence="2" type="ORF">GCM10022393_25460</name>
</gene>
<name>A0ABP6UKU3_9FLAO</name>
<organism evidence="2 3">
    <name type="scientific">Aquimarina addita</name>
    <dbReference type="NCBI Taxonomy" id="870485"/>
    <lineage>
        <taxon>Bacteria</taxon>
        <taxon>Pseudomonadati</taxon>
        <taxon>Bacteroidota</taxon>
        <taxon>Flavobacteriia</taxon>
        <taxon>Flavobacteriales</taxon>
        <taxon>Flavobacteriaceae</taxon>
        <taxon>Aquimarina</taxon>
    </lineage>
</organism>
<evidence type="ECO:0000256" key="1">
    <source>
        <dbReference type="SAM" id="Phobius"/>
    </source>
</evidence>
<keyword evidence="1" id="KW-0472">Membrane</keyword>
<feature type="transmembrane region" description="Helical" evidence="1">
    <location>
        <begin position="263"/>
        <end position="283"/>
    </location>
</feature>
<feature type="transmembrane region" description="Helical" evidence="1">
    <location>
        <begin position="459"/>
        <end position="478"/>
    </location>
</feature>
<evidence type="ECO:0000313" key="2">
    <source>
        <dbReference type="EMBL" id="GAA3510772.1"/>
    </source>
</evidence>